<dbReference type="RefSeq" id="WP_014323238.1">
    <property type="nucleotide sequence ID" value="NC_016803.1"/>
</dbReference>
<name>F0JDD8_9BACT</name>
<proteinExistence type="predicted"/>
<dbReference type="CDD" id="cd22784">
    <property type="entry name" value="DPBB_MltA_YuiC-like"/>
    <property type="match status" value="1"/>
</dbReference>
<gene>
    <name evidence="1" type="ORF">DND132_2609</name>
</gene>
<protein>
    <recommendedName>
        <fullName evidence="3">3D (Asp-Asp-Asp) domain-containing protein</fullName>
    </recommendedName>
</protein>
<evidence type="ECO:0000313" key="1">
    <source>
        <dbReference type="EMBL" id="EGB15812.1"/>
    </source>
</evidence>
<dbReference type="STRING" id="641491.DND132_2609"/>
<dbReference type="AlphaFoldDB" id="F0JDD8"/>
<dbReference type="OrthoDB" id="5624888at2"/>
<evidence type="ECO:0000313" key="2">
    <source>
        <dbReference type="Proteomes" id="UP000007845"/>
    </source>
</evidence>
<reference evidence="1 2" key="1">
    <citation type="journal article" date="2011" name="J. Bacteriol.">
        <title>Genome sequence of the mercury-methylating strain Desulfovibrio desulfuricans ND132.</title>
        <authorList>
            <person name="Brown S.D."/>
            <person name="Gilmour C.C."/>
            <person name="Kucken A.M."/>
            <person name="Wall J.D."/>
            <person name="Elias D.A."/>
            <person name="Brandt C.C."/>
            <person name="Podar M."/>
            <person name="Chertkov O."/>
            <person name="Held B."/>
            <person name="Bruce D.C."/>
            <person name="Detter J.C."/>
            <person name="Tapia R."/>
            <person name="Han C.S."/>
            <person name="Goodwin L.A."/>
            <person name="Cheng J.F."/>
            <person name="Pitluck S."/>
            <person name="Woyke T."/>
            <person name="Mikhailova N."/>
            <person name="Ivanova N.N."/>
            <person name="Han J."/>
            <person name="Lucas S."/>
            <person name="Lapidus A.L."/>
            <person name="Land M.L."/>
            <person name="Hauser L.J."/>
            <person name="Palumbo A.V."/>
        </authorList>
    </citation>
    <scope>NUCLEOTIDE SEQUENCE [LARGE SCALE GENOMIC DNA]</scope>
    <source>
        <strain evidence="1 2">ND132</strain>
    </source>
</reference>
<dbReference type="EMBL" id="CP003220">
    <property type="protein sequence ID" value="EGB15812.1"/>
    <property type="molecule type" value="Genomic_DNA"/>
</dbReference>
<dbReference type="Proteomes" id="UP000007845">
    <property type="component" value="Chromosome"/>
</dbReference>
<evidence type="ECO:0008006" key="3">
    <source>
        <dbReference type="Google" id="ProtNLM"/>
    </source>
</evidence>
<dbReference type="eggNOG" id="COG3584">
    <property type="taxonomic scope" value="Bacteria"/>
</dbReference>
<dbReference type="KEGG" id="ddn:DND132_2609"/>
<dbReference type="SMR" id="F0JDD8"/>
<dbReference type="HOGENOM" id="CLU_149286_0_0_7"/>
<keyword evidence="2" id="KW-1185">Reference proteome</keyword>
<organism evidence="1 2">
    <name type="scientific">Pseudodesulfovibrio mercurii</name>
    <dbReference type="NCBI Taxonomy" id="641491"/>
    <lineage>
        <taxon>Bacteria</taxon>
        <taxon>Pseudomonadati</taxon>
        <taxon>Thermodesulfobacteriota</taxon>
        <taxon>Desulfovibrionia</taxon>
        <taxon>Desulfovibrionales</taxon>
        <taxon>Desulfovibrionaceae</taxon>
    </lineage>
</organism>
<accession>F0JDD8</accession>
<sequence precursor="true">MKRALILLLAAALLALLGYGMSQPNRVLWNSLEVTVTAYNSTRAQTDGDPHRAAWNNRLKPGMKAVAVSRDLIPLGLDNQAEIWIEGFEGPYLVMDKMNRRYRRRIDVYFGKRVKAAREFGRRKVRIYWR</sequence>